<protein>
    <submittedName>
        <fullName evidence="2">FAR1 domain-containing protein</fullName>
    </submittedName>
</protein>
<evidence type="ECO:0000313" key="1">
    <source>
        <dbReference type="Proteomes" id="UP000095286"/>
    </source>
</evidence>
<evidence type="ECO:0000313" key="2">
    <source>
        <dbReference type="WBParaSite" id="RSKR_0000379200.1"/>
    </source>
</evidence>
<dbReference type="Proteomes" id="UP000095286">
    <property type="component" value="Unplaced"/>
</dbReference>
<dbReference type="WBParaSite" id="RSKR_0000379200.1">
    <property type="protein sequence ID" value="RSKR_0000379200.1"/>
    <property type="gene ID" value="RSKR_0000379200"/>
</dbReference>
<sequence>MDNGEAKGPMWKTFMALAVDVLHDNVKEEAVENMETKSPSPFSIGSHCETSSTISISPPPKHEFTLLDAASKNNTSTGSGHLHRPIPLPIKIYTVDNQTTPVPCKKTNRKLEHIKKEAGKKADYRSSVSRPSSRTDCLPDIDSSPYNVIELGAKFRNYDDFIRVLEVWKDTNYHPFRVASSDILRLEDGTTQEPIFKFRYIVFHCCHYGKPRQRGEGKRPNQSYLSCGCHAMLRVNYQSNENVFRITSLNSNHAGHPMTKDNYEKVNINRKKNGARKSDVKKNGNDKIAEIKERKAAKENAKSDLKRGIRKSGEQIINPLTNNNIVNNPINPGQEQLINLLKNISENINNPTISNPVPNKPINSNLVPNLYGYQHQLAILQNFNVMQANLAAQKPYLPSFMMSQGPQFGMPQWAYQGPPFNNFLLQQQQNFNLNQFSKLNQDGKP</sequence>
<name>A0AC35TTC3_9BILA</name>
<proteinExistence type="predicted"/>
<reference evidence="2" key="1">
    <citation type="submission" date="2016-11" db="UniProtKB">
        <authorList>
            <consortium name="WormBaseParasite"/>
        </authorList>
    </citation>
    <scope>IDENTIFICATION</scope>
    <source>
        <strain evidence="2">KR3021</strain>
    </source>
</reference>
<organism evidence="1 2">
    <name type="scientific">Rhabditophanes sp. KR3021</name>
    <dbReference type="NCBI Taxonomy" id="114890"/>
    <lineage>
        <taxon>Eukaryota</taxon>
        <taxon>Metazoa</taxon>
        <taxon>Ecdysozoa</taxon>
        <taxon>Nematoda</taxon>
        <taxon>Chromadorea</taxon>
        <taxon>Rhabditida</taxon>
        <taxon>Tylenchina</taxon>
        <taxon>Panagrolaimomorpha</taxon>
        <taxon>Strongyloidoidea</taxon>
        <taxon>Alloionematidae</taxon>
        <taxon>Rhabditophanes</taxon>
    </lineage>
</organism>
<accession>A0AC35TTC3</accession>